<dbReference type="Pfam" id="PF02659">
    <property type="entry name" value="Mntp"/>
    <property type="match status" value="1"/>
</dbReference>
<evidence type="ECO:0000256" key="3">
    <source>
        <dbReference type="ARBA" id="ARBA00022692"/>
    </source>
</evidence>
<keyword evidence="7 8" id="KW-0464">Manganese</keyword>
<dbReference type="AlphaFoldDB" id="A0A9E8LXQ7"/>
<evidence type="ECO:0000313" key="9">
    <source>
        <dbReference type="EMBL" id="WAA11377.1"/>
    </source>
</evidence>
<evidence type="ECO:0000256" key="8">
    <source>
        <dbReference type="HAMAP-Rule" id="MF_01521"/>
    </source>
</evidence>
<feature type="transmembrane region" description="Helical" evidence="8">
    <location>
        <begin position="133"/>
        <end position="154"/>
    </location>
</feature>
<reference evidence="9" key="1">
    <citation type="submission" date="2022-09" db="EMBL/GenBank/DDBJ databases">
        <title>Complete Genomes of Fervidibacillus albus and Fervidibacillus halotolerans isolated from tidal flat sediments.</title>
        <authorList>
            <person name="Kwon K.K."/>
            <person name="Yang S.-H."/>
            <person name="Park M.J."/>
            <person name="Oh H.-M."/>
        </authorList>
    </citation>
    <scope>NUCLEOTIDE SEQUENCE</scope>
    <source>
        <strain evidence="9">MEBiC13591</strain>
    </source>
</reference>
<comment type="subcellular location">
    <subcellularLocation>
        <location evidence="8">Cell membrane</location>
        <topology evidence="8">Multi-pass membrane protein</topology>
    </subcellularLocation>
</comment>
<accession>A0A9E8LXQ7</accession>
<dbReference type="KEGG" id="faf:OE104_14205"/>
<keyword evidence="5 8" id="KW-0406">Ion transport</keyword>
<dbReference type="InterPro" id="IPR022929">
    <property type="entry name" value="Put_MntP"/>
</dbReference>
<feature type="transmembrane region" description="Helical" evidence="8">
    <location>
        <begin position="12"/>
        <end position="32"/>
    </location>
</feature>
<sequence>MTSVIQELITLSIMAFAVGMDAFSVGLGMGMIPLRRKQLFLIGLTVGFFHIWMPLFGIFTGKLFSETFGTFATYTGGIILVILGSEMCFSSLKKEKKVRFKPVGLGLLMFAFSVSMDSFSLGLTLGIFGARAITAILLFGLFSTCLTWTGLMLGSKVKGLLGNYSEALGGSILLFFGLKFLFPI</sequence>
<evidence type="ECO:0000256" key="2">
    <source>
        <dbReference type="ARBA" id="ARBA00022475"/>
    </source>
</evidence>
<keyword evidence="2 8" id="KW-1003">Cell membrane</keyword>
<name>A0A9E8LXQ7_9BACI</name>
<feature type="transmembrane region" description="Helical" evidence="8">
    <location>
        <begin position="39"/>
        <end position="59"/>
    </location>
</feature>
<dbReference type="InterPro" id="IPR003810">
    <property type="entry name" value="Mntp/YtaF"/>
</dbReference>
<dbReference type="RefSeq" id="WP_275419201.1">
    <property type="nucleotide sequence ID" value="NZ_CP106878.1"/>
</dbReference>
<feature type="transmembrane region" description="Helical" evidence="8">
    <location>
        <begin position="71"/>
        <end position="92"/>
    </location>
</feature>
<gene>
    <name evidence="8" type="primary">mntP</name>
    <name evidence="9" type="ORF">OE104_14205</name>
</gene>
<keyword evidence="6 8" id="KW-0472">Membrane</keyword>
<evidence type="ECO:0000256" key="6">
    <source>
        <dbReference type="ARBA" id="ARBA00023136"/>
    </source>
</evidence>
<comment type="function">
    <text evidence="8">Probably functions as a manganese efflux pump.</text>
</comment>
<feature type="transmembrane region" description="Helical" evidence="8">
    <location>
        <begin position="104"/>
        <end position="127"/>
    </location>
</feature>
<dbReference type="GO" id="GO:0005384">
    <property type="term" value="F:manganese ion transmembrane transporter activity"/>
    <property type="evidence" value="ECO:0007669"/>
    <property type="project" value="UniProtKB-UniRule"/>
</dbReference>
<comment type="similarity">
    <text evidence="8">Belongs to the MntP (TC 9.B.29) family.</text>
</comment>
<keyword evidence="10" id="KW-1185">Reference proteome</keyword>
<evidence type="ECO:0000313" key="10">
    <source>
        <dbReference type="Proteomes" id="UP001164718"/>
    </source>
</evidence>
<dbReference type="EMBL" id="CP106878">
    <property type="protein sequence ID" value="WAA11377.1"/>
    <property type="molecule type" value="Genomic_DNA"/>
</dbReference>
<feature type="transmembrane region" description="Helical" evidence="8">
    <location>
        <begin position="161"/>
        <end position="182"/>
    </location>
</feature>
<organism evidence="9 10">
    <name type="scientific">Fervidibacillus albus</name>
    <dbReference type="NCBI Taxonomy" id="2980026"/>
    <lineage>
        <taxon>Bacteria</taxon>
        <taxon>Bacillati</taxon>
        <taxon>Bacillota</taxon>
        <taxon>Bacilli</taxon>
        <taxon>Bacillales</taxon>
        <taxon>Bacillaceae</taxon>
        <taxon>Fervidibacillus</taxon>
    </lineage>
</organism>
<dbReference type="HAMAP" id="MF_01521">
    <property type="entry name" value="MntP_pump"/>
    <property type="match status" value="1"/>
</dbReference>
<evidence type="ECO:0000256" key="4">
    <source>
        <dbReference type="ARBA" id="ARBA00022989"/>
    </source>
</evidence>
<keyword evidence="4 8" id="KW-1133">Transmembrane helix</keyword>
<dbReference type="PANTHER" id="PTHR35529:SF1">
    <property type="entry name" value="MANGANESE EFFLUX PUMP MNTP-RELATED"/>
    <property type="match status" value="1"/>
</dbReference>
<dbReference type="Proteomes" id="UP001164718">
    <property type="component" value="Chromosome"/>
</dbReference>
<protein>
    <recommendedName>
        <fullName evidence="8">Putative manganese efflux pump MntP</fullName>
    </recommendedName>
</protein>
<evidence type="ECO:0000256" key="5">
    <source>
        <dbReference type="ARBA" id="ARBA00023065"/>
    </source>
</evidence>
<evidence type="ECO:0000256" key="7">
    <source>
        <dbReference type="ARBA" id="ARBA00023211"/>
    </source>
</evidence>
<keyword evidence="1 8" id="KW-0813">Transport</keyword>
<evidence type="ECO:0000256" key="1">
    <source>
        <dbReference type="ARBA" id="ARBA00022448"/>
    </source>
</evidence>
<keyword evidence="3 8" id="KW-0812">Transmembrane</keyword>
<dbReference type="PANTHER" id="PTHR35529">
    <property type="entry name" value="MANGANESE EFFLUX PUMP MNTP-RELATED"/>
    <property type="match status" value="1"/>
</dbReference>
<proteinExistence type="inferred from homology"/>
<dbReference type="GO" id="GO:0005886">
    <property type="term" value="C:plasma membrane"/>
    <property type="evidence" value="ECO:0007669"/>
    <property type="project" value="UniProtKB-SubCell"/>
</dbReference>